<feature type="signal peptide" evidence="2">
    <location>
        <begin position="1"/>
        <end position="35"/>
    </location>
</feature>
<dbReference type="EMBL" id="RFFH01000017">
    <property type="protein sequence ID" value="RMI28934.1"/>
    <property type="molecule type" value="Genomic_DNA"/>
</dbReference>
<evidence type="ECO:0000256" key="2">
    <source>
        <dbReference type="SAM" id="SignalP"/>
    </source>
</evidence>
<accession>A0A3M2KVB2</accession>
<evidence type="ECO:0000313" key="5">
    <source>
        <dbReference type="Proteomes" id="UP000279275"/>
    </source>
</evidence>
<dbReference type="InterPro" id="IPR029058">
    <property type="entry name" value="AB_hydrolase_fold"/>
</dbReference>
<dbReference type="GO" id="GO:0016787">
    <property type="term" value="F:hydrolase activity"/>
    <property type="evidence" value="ECO:0007669"/>
    <property type="project" value="UniProtKB-KW"/>
</dbReference>
<dbReference type="Gene3D" id="3.40.50.1820">
    <property type="entry name" value="alpha/beta hydrolase"/>
    <property type="match status" value="1"/>
</dbReference>
<dbReference type="PANTHER" id="PTHR37017">
    <property type="entry name" value="AB HYDROLASE-1 DOMAIN-CONTAINING PROTEIN-RELATED"/>
    <property type="match status" value="1"/>
</dbReference>
<gene>
    <name evidence="4" type="ORF">EBN03_27735</name>
</gene>
<protein>
    <submittedName>
        <fullName evidence="4">Alpha/beta hydrolase</fullName>
    </submittedName>
</protein>
<dbReference type="InterPro" id="IPR000073">
    <property type="entry name" value="AB_hydrolase_1"/>
</dbReference>
<feature type="region of interest" description="Disordered" evidence="1">
    <location>
        <begin position="151"/>
        <end position="177"/>
    </location>
</feature>
<name>A0A3M2KVB2_9NOCA</name>
<evidence type="ECO:0000256" key="1">
    <source>
        <dbReference type="SAM" id="MobiDB-lite"/>
    </source>
</evidence>
<feature type="domain" description="AB hydrolase-1" evidence="3">
    <location>
        <begin position="55"/>
        <end position="276"/>
    </location>
</feature>
<evidence type="ECO:0000313" key="4">
    <source>
        <dbReference type="EMBL" id="RMI28934.1"/>
    </source>
</evidence>
<dbReference type="OrthoDB" id="9814966at2"/>
<dbReference type="PANTHER" id="PTHR37017:SF11">
    <property type="entry name" value="ESTERASE_LIPASE_THIOESTERASE DOMAIN-CONTAINING PROTEIN"/>
    <property type="match status" value="1"/>
</dbReference>
<dbReference type="Pfam" id="PF12697">
    <property type="entry name" value="Abhydrolase_6"/>
    <property type="match status" value="1"/>
</dbReference>
<organism evidence="4 5">
    <name type="scientific">Nocardia stercoris</name>
    <dbReference type="NCBI Taxonomy" id="2483361"/>
    <lineage>
        <taxon>Bacteria</taxon>
        <taxon>Bacillati</taxon>
        <taxon>Actinomycetota</taxon>
        <taxon>Actinomycetes</taxon>
        <taxon>Mycobacteriales</taxon>
        <taxon>Nocardiaceae</taxon>
        <taxon>Nocardia</taxon>
    </lineage>
</organism>
<keyword evidence="2" id="KW-0732">Signal</keyword>
<dbReference type="InterPro" id="IPR052897">
    <property type="entry name" value="Sec-Metab_Biosynth_Hydrolase"/>
</dbReference>
<proteinExistence type="predicted"/>
<dbReference type="SUPFAM" id="SSF53474">
    <property type="entry name" value="alpha/beta-Hydrolases"/>
    <property type="match status" value="1"/>
</dbReference>
<comment type="caution">
    <text evidence="4">The sequence shown here is derived from an EMBL/GenBank/DDBJ whole genome shotgun (WGS) entry which is preliminary data.</text>
</comment>
<sequence length="289" mass="29809">MKLPARSKRVAAAAAVLAVASALTLTSCSSSHTPAASSSTSVPGIADWHGPKPTIVLVHGAWADAAGWTPVVTELQQAGFRVEAPPNPLRGLTSDAAYLSSVLHRINGPVVLVGHSYGGAVISNAATGDSQVKALVYIAAFVPDQGESLASLNSSDQGKKIPAVPANPSPYPQDGTPPGTELTIDPAQYPSVFLDGKLPAEQQQALAVEQRPLSIAAATEPSGAPAWKTIPSWYLVARQDRAIAPDLERFMATRAGAHTVEADGPHLIMATDPDAVTTLIEQAAVATGR</sequence>
<feature type="chain" id="PRO_5038895759" evidence="2">
    <location>
        <begin position="36"/>
        <end position="289"/>
    </location>
</feature>
<evidence type="ECO:0000259" key="3">
    <source>
        <dbReference type="Pfam" id="PF12697"/>
    </source>
</evidence>
<keyword evidence="4" id="KW-0378">Hydrolase</keyword>
<dbReference type="PROSITE" id="PS51257">
    <property type="entry name" value="PROKAR_LIPOPROTEIN"/>
    <property type="match status" value="1"/>
</dbReference>
<dbReference type="AlphaFoldDB" id="A0A3M2KVB2"/>
<dbReference type="Proteomes" id="UP000279275">
    <property type="component" value="Unassembled WGS sequence"/>
</dbReference>
<dbReference type="RefSeq" id="WP_122191097.1">
    <property type="nucleotide sequence ID" value="NZ_RFFH01000017.1"/>
</dbReference>
<keyword evidence="5" id="KW-1185">Reference proteome</keyword>
<reference evidence="4 5" key="1">
    <citation type="submission" date="2018-10" db="EMBL/GenBank/DDBJ databases">
        <title>Isolation from cow dung.</title>
        <authorList>
            <person name="Ling L."/>
        </authorList>
    </citation>
    <scope>NUCLEOTIDE SEQUENCE [LARGE SCALE GENOMIC DNA]</scope>
    <source>
        <strain evidence="4 5">NEAU-LL90</strain>
    </source>
</reference>